<feature type="compositionally biased region" description="Low complexity" evidence="1">
    <location>
        <begin position="255"/>
        <end position="264"/>
    </location>
</feature>
<proteinExistence type="predicted"/>
<dbReference type="RefSeq" id="WP_106585245.1">
    <property type="nucleotide sequence ID" value="NZ_PYGA01000017.1"/>
</dbReference>
<comment type="caution">
    <text evidence="4">The sequence shown here is derived from an EMBL/GenBank/DDBJ whole genome shotgun (WGS) entry which is preliminary data.</text>
</comment>
<dbReference type="AlphaFoldDB" id="A0A2P8D6X6"/>
<accession>A0A2P8D6X6</accession>
<gene>
    <name evidence="4" type="ORF">CLV63_117182</name>
</gene>
<evidence type="ECO:0000259" key="3">
    <source>
        <dbReference type="Pfam" id="PF14472"/>
    </source>
</evidence>
<dbReference type="EMBL" id="PYGA01000017">
    <property type="protein sequence ID" value="PSK92973.1"/>
    <property type="molecule type" value="Genomic_DNA"/>
</dbReference>
<feature type="region of interest" description="Disordered" evidence="1">
    <location>
        <begin position="240"/>
        <end position="264"/>
    </location>
</feature>
<evidence type="ECO:0000259" key="2">
    <source>
        <dbReference type="Pfam" id="PF09851"/>
    </source>
</evidence>
<feature type="domain" description="DUF4429" evidence="3">
    <location>
        <begin position="141"/>
        <end position="229"/>
    </location>
</feature>
<dbReference type="InterPro" id="IPR027860">
    <property type="entry name" value="DUF4429"/>
</dbReference>
<reference evidence="4 5" key="1">
    <citation type="submission" date="2018-03" db="EMBL/GenBank/DDBJ databases">
        <title>Genomic Encyclopedia of Archaeal and Bacterial Type Strains, Phase II (KMG-II): from individual species to whole genera.</title>
        <authorList>
            <person name="Goeker M."/>
        </authorList>
    </citation>
    <scope>NUCLEOTIDE SEQUENCE [LARGE SCALE GENOMIC DNA]</scope>
    <source>
        <strain evidence="4 5">DSM 45312</strain>
    </source>
</reference>
<dbReference type="Pfam" id="PF14472">
    <property type="entry name" value="DUF4429"/>
    <property type="match status" value="2"/>
</dbReference>
<dbReference type="InterPro" id="IPR018649">
    <property type="entry name" value="SHOCT"/>
</dbReference>
<organism evidence="4 5">
    <name type="scientific">Murinocardiopsis flavida</name>
    <dbReference type="NCBI Taxonomy" id="645275"/>
    <lineage>
        <taxon>Bacteria</taxon>
        <taxon>Bacillati</taxon>
        <taxon>Actinomycetota</taxon>
        <taxon>Actinomycetes</taxon>
        <taxon>Streptosporangiales</taxon>
        <taxon>Nocardiopsidaceae</taxon>
        <taxon>Murinocardiopsis</taxon>
    </lineage>
</organism>
<protein>
    <submittedName>
        <fullName evidence="4">Putative oligomerization/nucleic acid binding protein</fullName>
    </submittedName>
</protein>
<feature type="domain" description="DUF4429" evidence="3">
    <location>
        <begin position="11"/>
        <end position="106"/>
    </location>
</feature>
<name>A0A2P8D6X6_9ACTN</name>
<dbReference type="Proteomes" id="UP000240542">
    <property type="component" value="Unassembled WGS sequence"/>
</dbReference>
<feature type="domain" description="SHOCT" evidence="2">
    <location>
        <begin position="274"/>
        <end position="301"/>
    </location>
</feature>
<evidence type="ECO:0000313" key="4">
    <source>
        <dbReference type="EMBL" id="PSK92973.1"/>
    </source>
</evidence>
<keyword evidence="5" id="KW-1185">Reference proteome</keyword>
<sequence length="304" mass="32969">MDELRGDRAVWRFDGESIAIRYTTRRFGDHLFKALVHCDMPVNAVAAVDFQPGAGRKKGWIMHLRLRERTDPYSVQGAALAKDLQPFLITGPAKTELLAEYYAEQIAFSVDNAAADPPPDTATRLVPQVPLHIQTSEGTAAFDGSVLRFVWSGSEAASRKRKQQRREFPLDAMTSVEWIPSDGWEYGHLRANVRDAADNVSAKPKNDFSCLLFDEGKETSASLLMAATVTAHLWAREGRPGVGSGAGRPPALESGDAAAPAPAGPATDTGWIYAQIEALGGLHAKGVLTDDEFTAKKAELLGRI</sequence>
<dbReference type="Pfam" id="PF09851">
    <property type="entry name" value="SHOCT"/>
    <property type="match status" value="1"/>
</dbReference>
<evidence type="ECO:0000256" key="1">
    <source>
        <dbReference type="SAM" id="MobiDB-lite"/>
    </source>
</evidence>
<dbReference type="OrthoDB" id="3698908at2"/>
<evidence type="ECO:0000313" key="5">
    <source>
        <dbReference type="Proteomes" id="UP000240542"/>
    </source>
</evidence>